<feature type="binding site" evidence="7">
    <location>
        <position position="51"/>
    </location>
    <ligand>
        <name>ATP</name>
        <dbReference type="ChEBI" id="CHEBI:30616"/>
    </ligand>
</feature>
<evidence type="ECO:0000256" key="10">
    <source>
        <dbReference type="SAM" id="Coils"/>
    </source>
</evidence>
<evidence type="ECO:0000256" key="8">
    <source>
        <dbReference type="RuleBase" id="RU000418"/>
    </source>
</evidence>
<evidence type="ECO:0000256" key="1">
    <source>
        <dbReference type="ARBA" id="ARBA00006607"/>
    </source>
</evidence>
<comment type="similarity">
    <text evidence="1 7 8">Belongs to the chaperonin (HSP60) family.</text>
</comment>
<dbReference type="Gene3D" id="3.50.7.10">
    <property type="entry name" value="GroEL"/>
    <property type="match status" value="1"/>
</dbReference>
<evidence type="ECO:0000256" key="5">
    <source>
        <dbReference type="ARBA" id="ARBA00023186"/>
    </source>
</evidence>
<feature type="binding site" evidence="7">
    <location>
        <position position="495"/>
    </location>
    <ligand>
        <name>ATP</name>
        <dbReference type="ChEBI" id="CHEBI:30616"/>
    </ligand>
</feature>
<dbReference type="GO" id="GO:0051082">
    <property type="term" value="F:unfolded protein binding"/>
    <property type="evidence" value="ECO:0007669"/>
    <property type="project" value="UniProtKB-UniRule"/>
</dbReference>
<dbReference type="PROSITE" id="PS00296">
    <property type="entry name" value="CHAPERONINS_CPN60"/>
    <property type="match status" value="1"/>
</dbReference>
<evidence type="ECO:0000256" key="3">
    <source>
        <dbReference type="ARBA" id="ARBA00022741"/>
    </source>
</evidence>
<keyword evidence="4 7" id="KW-0067">ATP-binding</keyword>
<gene>
    <name evidence="7 11" type="primary">groL</name>
    <name evidence="7" type="synonym">groEL</name>
    <name evidence="11" type="ORF">FME95_01440</name>
</gene>
<evidence type="ECO:0000256" key="7">
    <source>
        <dbReference type="HAMAP-Rule" id="MF_00600"/>
    </source>
</evidence>
<comment type="subunit">
    <text evidence="7 9">Forms a cylinder of 14 subunits composed of two heptameric rings stacked back-to-back. Interacts with the co-chaperonin GroES.</text>
</comment>
<dbReference type="InterPro" id="IPR027409">
    <property type="entry name" value="GroEL-like_apical_dom_sf"/>
</dbReference>
<dbReference type="GO" id="GO:0016853">
    <property type="term" value="F:isomerase activity"/>
    <property type="evidence" value="ECO:0007669"/>
    <property type="project" value="UniProtKB-KW"/>
</dbReference>
<dbReference type="GO" id="GO:0005737">
    <property type="term" value="C:cytoplasm"/>
    <property type="evidence" value="ECO:0007669"/>
    <property type="project" value="UniProtKB-SubCell"/>
</dbReference>
<dbReference type="InterPro" id="IPR001844">
    <property type="entry name" value="Cpn60/GroEL"/>
</dbReference>
<dbReference type="Gene3D" id="3.30.260.10">
    <property type="entry name" value="TCP-1-like chaperonin intermediate domain"/>
    <property type="match status" value="1"/>
</dbReference>
<dbReference type="Proteomes" id="UP000321764">
    <property type="component" value="Unassembled WGS sequence"/>
</dbReference>
<keyword evidence="2 7" id="KW-0963">Cytoplasm</keyword>
<evidence type="ECO:0000256" key="2">
    <source>
        <dbReference type="ARBA" id="ARBA00022490"/>
    </source>
</evidence>
<evidence type="ECO:0000256" key="9">
    <source>
        <dbReference type="RuleBase" id="RU000419"/>
    </source>
</evidence>
<dbReference type="NCBIfam" id="NF009487">
    <property type="entry name" value="PRK12849.1"/>
    <property type="match status" value="1"/>
</dbReference>
<name>A0A5C8Z7H5_9GAMM</name>
<dbReference type="EMBL" id="VKAD01000001">
    <property type="protein sequence ID" value="TXR53264.1"/>
    <property type="molecule type" value="Genomic_DNA"/>
</dbReference>
<feature type="coiled-coil region" evidence="10">
    <location>
        <begin position="339"/>
        <end position="366"/>
    </location>
</feature>
<dbReference type="HAMAP" id="MF_00600">
    <property type="entry name" value="CH60"/>
    <property type="match status" value="1"/>
</dbReference>
<dbReference type="Gene3D" id="1.10.560.10">
    <property type="entry name" value="GroEL-like equatorial domain"/>
    <property type="match status" value="1"/>
</dbReference>
<dbReference type="PANTHER" id="PTHR45633">
    <property type="entry name" value="60 KDA HEAT SHOCK PROTEIN, MITOCHONDRIAL"/>
    <property type="match status" value="1"/>
</dbReference>
<dbReference type="GO" id="GO:0042026">
    <property type="term" value="P:protein refolding"/>
    <property type="evidence" value="ECO:0007669"/>
    <property type="project" value="UniProtKB-UniRule"/>
</dbReference>
<organism evidence="11 12">
    <name type="scientific">Reinekea thalattae</name>
    <dbReference type="NCBI Taxonomy" id="2593301"/>
    <lineage>
        <taxon>Bacteria</taxon>
        <taxon>Pseudomonadati</taxon>
        <taxon>Pseudomonadota</taxon>
        <taxon>Gammaproteobacteria</taxon>
        <taxon>Oceanospirillales</taxon>
        <taxon>Saccharospirillaceae</taxon>
        <taxon>Reinekea</taxon>
    </lineage>
</organism>
<reference evidence="11 12" key="1">
    <citation type="submission" date="2019-07" db="EMBL/GenBank/DDBJ databases">
        <title>Reinekea sp. strain SSH23 genome sequencing and assembly.</title>
        <authorList>
            <person name="Kim I."/>
        </authorList>
    </citation>
    <scope>NUCLEOTIDE SEQUENCE [LARGE SCALE GENOMIC DNA]</scope>
    <source>
        <strain evidence="11 12">SSH23</strain>
    </source>
</reference>
<comment type="caution">
    <text evidence="11">The sequence shown here is derived from an EMBL/GenBank/DDBJ whole genome shotgun (WGS) entry which is preliminary data.</text>
</comment>
<evidence type="ECO:0000256" key="4">
    <source>
        <dbReference type="ARBA" id="ARBA00022840"/>
    </source>
</evidence>
<keyword evidence="3 7" id="KW-0547">Nucleotide-binding</keyword>
<dbReference type="NCBIfam" id="NF000592">
    <property type="entry name" value="PRK00013.1"/>
    <property type="match status" value="1"/>
</dbReference>
<dbReference type="CDD" id="cd03344">
    <property type="entry name" value="GroEL"/>
    <property type="match status" value="1"/>
</dbReference>
<dbReference type="InterPro" id="IPR027410">
    <property type="entry name" value="TCP-1-like_intermed_sf"/>
</dbReference>
<proteinExistence type="inferred from homology"/>
<dbReference type="AlphaFoldDB" id="A0A5C8Z7H5"/>
<dbReference type="EC" id="5.6.1.7" evidence="7"/>
<dbReference type="SUPFAM" id="SSF52029">
    <property type="entry name" value="GroEL apical domain-like"/>
    <property type="match status" value="1"/>
</dbReference>
<comment type="function">
    <text evidence="7 9">Together with its co-chaperonin GroES, plays an essential role in assisting protein folding. The GroEL-GroES system forms a nano-cage that allows encapsulation of the non-native substrate proteins and provides a physical environment optimized to promote and accelerate protein folding.</text>
</comment>
<dbReference type="RefSeq" id="WP_147712476.1">
    <property type="nucleotide sequence ID" value="NZ_VKAD01000001.1"/>
</dbReference>
<evidence type="ECO:0000313" key="11">
    <source>
        <dbReference type="EMBL" id="TXR53264.1"/>
    </source>
</evidence>
<dbReference type="SUPFAM" id="SSF48592">
    <property type="entry name" value="GroEL equatorial domain-like"/>
    <property type="match status" value="1"/>
</dbReference>
<keyword evidence="10" id="KW-0175">Coiled coil</keyword>
<feature type="binding site" evidence="7">
    <location>
        <begin position="87"/>
        <end position="91"/>
    </location>
    <ligand>
        <name>ATP</name>
        <dbReference type="ChEBI" id="CHEBI:30616"/>
    </ligand>
</feature>
<feature type="binding site" evidence="7">
    <location>
        <begin position="479"/>
        <end position="481"/>
    </location>
    <ligand>
        <name>ATP</name>
        <dbReference type="ChEBI" id="CHEBI:30616"/>
    </ligand>
</feature>
<dbReference type="NCBIfam" id="NF009489">
    <property type="entry name" value="PRK12851.1"/>
    <property type="match status" value="1"/>
</dbReference>
<dbReference type="NCBIfam" id="TIGR02348">
    <property type="entry name" value="GroEL"/>
    <property type="match status" value="1"/>
</dbReference>
<sequence>MTAKEVLFGLSARDKMQNGVNLLADAVKVTLGPKGRNVVLEKSFGAPSVTKDGVSVAKEIELEDKFENMGAQMVKEVASKANDEAGDGTTTATVLAQAFVNEGLKAVAAGMNPMDLKRGIDKAAAAVVEELAKLSIPCVDSKSIAQVGTISANSDATIGQLIADAMEKVGKEGVMTVEEGSGFVDELDVVEGMQFDRGYLSPYFVTNQETMSAELENPYILLVDKKISNIRDLIPVLEAVAKASRPLMIIAEDIEGEALATLVVNNMRGTVKVAAAKAPGFGDRRKAMLQDLAILTGGTVISEEIGLSLETTTLEHLGSAKRVTSTKEDTVVVDGAGDEADIKARVEQIRAEIEQSNSDYDKEKLQERVAKLAGGVAVIKVGAATEVEMKEKKARVDDALAATRAAVEEGVVAGGGVALVRAMNNVHELSGDNDDQNVGISLALRAMEAPLRQIVQNAGGEPSVVLNEVKKGEGSFGFNAATGEYLDMIEAGIIDPAKVTRTALQAASSVAGLMITTEAMIADKPQEGGAAPAMPDMGGMGGMGGMM</sequence>
<dbReference type="FunFam" id="1.10.560.10:FF:000001">
    <property type="entry name" value="60 kDa chaperonin"/>
    <property type="match status" value="1"/>
</dbReference>
<keyword evidence="12" id="KW-1185">Reference proteome</keyword>
<accession>A0A5C8Z7H5</accession>
<dbReference type="InterPro" id="IPR002423">
    <property type="entry name" value="Cpn60/GroEL/TCP-1"/>
</dbReference>
<protein>
    <recommendedName>
        <fullName evidence="7">Chaperonin GroEL</fullName>
        <ecNumber evidence="7">5.6.1.7</ecNumber>
    </recommendedName>
    <alternativeName>
        <fullName evidence="7">60 kDa chaperonin</fullName>
    </alternativeName>
    <alternativeName>
        <fullName evidence="7">Chaperonin-60</fullName>
        <shortName evidence="7">Cpn60</shortName>
    </alternativeName>
</protein>
<dbReference type="Pfam" id="PF00118">
    <property type="entry name" value="Cpn60_TCP1"/>
    <property type="match status" value="1"/>
</dbReference>
<feature type="binding site" evidence="7">
    <location>
        <position position="415"/>
    </location>
    <ligand>
        <name>ATP</name>
        <dbReference type="ChEBI" id="CHEBI:30616"/>
    </ligand>
</feature>
<comment type="subcellular location">
    <subcellularLocation>
        <location evidence="7">Cytoplasm</location>
    </subcellularLocation>
</comment>
<dbReference type="NCBIfam" id="NF009488">
    <property type="entry name" value="PRK12850.1"/>
    <property type="match status" value="1"/>
</dbReference>
<dbReference type="PRINTS" id="PR00298">
    <property type="entry name" value="CHAPERONIN60"/>
</dbReference>
<dbReference type="FunFam" id="3.50.7.10:FF:000001">
    <property type="entry name" value="60 kDa chaperonin"/>
    <property type="match status" value="1"/>
</dbReference>
<feature type="binding site" evidence="7">
    <location>
        <begin position="30"/>
        <end position="33"/>
    </location>
    <ligand>
        <name>ATP</name>
        <dbReference type="ChEBI" id="CHEBI:30616"/>
    </ligand>
</feature>
<dbReference type="OrthoDB" id="9766614at2"/>
<evidence type="ECO:0000256" key="6">
    <source>
        <dbReference type="ARBA" id="ARBA00023235"/>
    </source>
</evidence>
<dbReference type="GO" id="GO:0005524">
    <property type="term" value="F:ATP binding"/>
    <property type="evidence" value="ECO:0007669"/>
    <property type="project" value="UniProtKB-UniRule"/>
</dbReference>
<evidence type="ECO:0000313" key="12">
    <source>
        <dbReference type="Proteomes" id="UP000321764"/>
    </source>
</evidence>
<dbReference type="SUPFAM" id="SSF54849">
    <property type="entry name" value="GroEL-intermediate domain like"/>
    <property type="match status" value="1"/>
</dbReference>
<dbReference type="InterPro" id="IPR027413">
    <property type="entry name" value="GROEL-like_equatorial_sf"/>
</dbReference>
<dbReference type="InterPro" id="IPR018370">
    <property type="entry name" value="Chaperonin_Cpn60_CS"/>
</dbReference>
<keyword evidence="6 7" id="KW-0413">Isomerase</keyword>
<keyword evidence="5 7" id="KW-0143">Chaperone</keyword>
<dbReference type="GO" id="GO:0140662">
    <property type="term" value="F:ATP-dependent protein folding chaperone"/>
    <property type="evidence" value="ECO:0007669"/>
    <property type="project" value="InterPro"/>
</dbReference>